<accession>A0ACA9RVW7</accession>
<dbReference type="Proteomes" id="UP000789920">
    <property type="component" value="Unassembled WGS sequence"/>
</dbReference>
<proteinExistence type="predicted"/>
<feature type="non-terminal residue" evidence="1">
    <location>
        <position position="207"/>
    </location>
</feature>
<dbReference type="EMBL" id="CAJVQC010073034">
    <property type="protein sequence ID" value="CAG8811949.1"/>
    <property type="molecule type" value="Genomic_DNA"/>
</dbReference>
<keyword evidence="2" id="KW-1185">Reference proteome</keyword>
<organism evidence="1 2">
    <name type="scientific">Racocetra persica</name>
    <dbReference type="NCBI Taxonomy" id="160502"/>
    <lineage>
        <taxon>Eukaryota</taxon>
        <taxon>Fungi</taxon>
        <taxon>Fungi incertae sedis</taxon>
        <taxon>Mucoromycota</taxon>
        <taxon>Glomeromycotina</taxon>
        <taxon>Glomeromycetes</taxon>
        <taxon>Diversisporales</taxon>
        <taxon>Gigasporaceae</taxon>
        <taxon>Racocetra</taxon>
    </lineage>
</organism>
<comment type="caution">
    <text evidence="1">The sequence shown here is derived from an EMBL/GenBank/DDBJ whole genome shotgun (WGS) entry which is preliminary data.</text>
</comment>
<protein>
    <submittedName>
        <fullName evidence="1">36449_t:CDS:1</fullName>
    </submittedName>
</protein>
<sequence length="207" mass="23733">LFIEVYNELPSIKTTYNSVDSVPIPHIYFAHNYNFTILCTMQNLNNDSEGYRECSESIIAPKYNPNNILSYSGAFLSDYVVNSDTGPTLFDLDIFIIDPIFAMVMSALDSEYDNNLQDLAGTPTPFENSNFIKNQYYIGQPQNDRITYLWSFSRTIRNIIIPNILSYFGSPRYIRMPYIESNMQLVPFTATIFNDITNRKNASISIA</sequence>
<evidence type="ECO:0000313" key="1">
    <source>
        <dbReference type="EMBL" id="CAG8811949.1"/>
    </source>
</evidence>
<feature type="non-terminal residue" evidence="1">
    <location>
        <position position="1"/>
    </location>
</feature>
<name>A0ACA9RVW7_9GLOM</name>
<evidence type="ECO:0000313" key="2">
    <source>
        <dbReference type="Proteomes" id="UP000789920"/>
    </source>
</evidence>
<gene>
    <name evidence="1" type="ORF">RPERSI_LOCUS23426</name>
</gene>
<reference evidence="1" key="1">
    <citation type="submission" date="2021-06" db="EMBL/GenBank/DDBJ databases">
        <authorList>
            <person name="Kallberg Y."/>
            <person name="Tangrot J."/>
            <person name="Rosling A."/>
        </authorList>
    </citation>
    <scope>NUCLEOTIDE SEQUENCE</scope>
    <source>
        <strain evidence="1">MA461A</strain>
    </source>
</reference>